<feature type="compositionally biased region" description="Polar residues" evidence="1">
    <location>
        <begin position="133"/>
        <end position="143"/>
    </location>
</feature>
<proteinExistence type="predicted"/>
<evidence type="ECO:0000313" key="2">
    <source>
        <dbReference type="EMBL" id="EZF78794.1"/>
    </source>
</evidence>
<protein>
    <submittedName>
        <fullName evidence="2">Uncharacterized protein</fullName>
    </submittedName>
</protein>
<dbReference type="OrthoDB" id="5296964at2759"/>
<dbReference type="EMBL" id="KK208717">
    <property type="protein sequence ID" value="EZF78794.1"/>
    <property type="molecule type" value="Genomic_DNA"/>
</dbReference>
<gene>
    <name evidence="2" type="ORF">H105_00241</name>
</gene>
<evidence type="ECO:0000256" key="1">
    <source>
        <dbReference type="SAM" id="MobiDB-lite"/>
    </source>
</evidence>
<dbReference type="HOGENOM" id="CLU_1636637_0_0_1"/>
<name>A0A022Y7L6_TRISD</name>
<dbReference type="Proteomes" id="UP000023623">
    <property type="component" value="Unassembled WGS sequence"/>
</dbReference>
<accession>A0A022Y7L6</accession>
<sequence>MSYNPTPPIDIFMLMGCSRNAALATWYHSTGGPTRHKPYSVMIQAGKPVDSPGIQSREYLGSVDPKHSREITAAANRVPAQQCQKYVVVLIAELEKQQLLPCGHAARLNRKVQMSATARDYAQQHPVPPPQTISPNSSSQPNLSVGPGKFRLPHLRSQFSFK</sequence>
<dbReference type="AlphaFoldDB" id="A0A022Y7L6"/>
<reference evidence="2 3" key="1">
    <citation type="submission" date="2014-02" db="EMBL/GenBank/DDBJ databases">
        <title>The Genome Sequence of Trichophyton rubrum (morphotype soudanense) CBS 452.61.</title>
        <authorList>
            <consortium name="The Broad Institute Genomics Platform"/>
            <person name="Cuomo C.A."/>
            <person name="White T.C."/>
            <person name="Graser Y."/>
            <person name="Martinez-Rossi N."/>
            <person name="Heitman J."/>
            <person name="Young S.K."/>
            <person name="Zeng Q."/>
            <person name="Gargeya S."/>
            <person name="Abouelleil A."/>
            <person name="Alvarado L."/>
            <person name="Chapman S.B."/>
            <person name="Gainer-Dewar J."/>
            <person name="Goldberg J."/>
            <person name="Griggs A."/>
            <person name="Gujja S."/>
            <person name="Hansen M."/>
            <person name="Howarth C."/>
            <person name="Imamovic A."/>
            <person name="Larimer J."/>
            <person name="Martinez D."/>
            <person name="Murphy C."/>
            <person name="Pearson M.D."/>
            <person name="Persinoti G."/>
            <person name="Poon T."/>
            <person name="Priest M."/>
            <person name="Roberts A.D."/>
            <person name="Saif S."/>
            <person name="Shea T.D."/>
            <person name="Sykes S.N."/>
            <person name="Wortman J."/>
            <person name="Nusbaum C."/>
            <person name="Birren B."/>
        </authorList>
    </citation>
    <scope>NUCLEOTIDE SEQUENCE [LARGE SCALE GENOMIC DNA]</scope>
    <source>
        <strain evidence="2 3">CBS 452.61</strain>
    </source>
</reference>
<keyword evidence="3" id="KW-1185">Reference proteome</keyword>
<feature type="region of interest" description="Disordered" evidence="1">
    <location>
        <begin position="117"/>
        <end position="151"/>
    </location>
</feature>
<organism evidence="2 3">
    <name type="scientific">Trichophyton soudanense CBS 452.61</name>
    <dbReference type="NCBI Taxonomy" id="1215331"/>
    <lineage>
        <taxon>Eukaryota</taxon>
        <taxon>Fungi</taxon>
        <taxon>Dikarya</taxon>
        <taxon>Ascomycota</taxon>
        <taxon>Pezizomycotina</taxon>
        <taxon>Eurotiomycetes</taxon>
        <taxon>Eurotiomycetidae</taxon>
        <taxon>Onygenales</taxon>
        <taxon>Arthrodermataceae</taxon>
        <taxon>Trichophyton</taxon>
    </lineage>
</organism>
<evidence type="ECO:0000313" key="3">
    <source>
        <dbReference type="Proteomes" id="UP000023623"/>
    </source>
</evidence>